<name>A0ACA9KZX7_9GLOM</name>
<comment type="caution">
    <text evidence="1">The sequence shown here is derived from an EMBL/GenBank/DDBJ whole genome shotgun (WGS) entry which is preliminary data.</text>
</comment>
<dbReference type="EMBL" id="CAJVPU010002444">
    <property type="protein sequence ID" value="CAG8501202.1"/>
    <property type="molecule type" value="Genomic_DNA"/>
</dbReference>
<keyword evidence="2" id="KW-1185">Reference proteome</keyword>
<gene>
    <name evidence="1" type="ORF">DHETER_LOCUS3016</name>
</gene>
<organism evidence="1 2">
    <name type="scientific">Dentiscutata heterogama</name>
    <dbReference type="NCBI Taxonomy" id="1316150"/>
    <lineage>
        <taxon>Eukaryota</taxon>
        <taxon>Fungi</taxon>
        <taxon>Fungi incertae sedis</taxon>
        <taxon>Mucoromycota</taxon>
        <taxon>Glomeromycotina</taxon>
        <taxon>Glomeromycetes</taxon>
        <taxon>Diversisporales</taxon>
        <taxon>Gigasporaceae</taxon>
        <taxon>Dentiscutata</taxon>
    </lineage>
</organism>
<proteinExistence type="predicted"/>
<dbReference type="Proteomes" id="UP000789702">
    <property type="component" value="Unassembled WGS sequence"/>
</dbReference>
<evidence type="ECO:0000313" key="2">
    <source>
        <dbReference type="Proteomes" id="UP000789702"/>
    </source>
</evidence>
<accession>A0ACA9KZX7</accession>
<protein>
    <submittedName>
        <fullName evidence="1">12744_t:CDS:1</fullName>
    </submittedName>
</protein>
<evidence type="ECO:0000313" key="1">
    <source>
        <dbReference type="EMBL" id="CAG8501202.1"/>
    </source>
</evidence>
<sequence>MSSSSDIPKYHVALSPDGQNVVTFNTETLELEICHIKNLTDKKKIKYKGFRTVDISNPRLCWSIAISNSINLGSHSDTLIGVSCFDRTDTLIKSSKKRRAHKTRSYFSSSFSSMKDLEEGRLDYFNVRVSPYTWILSTWYKDRIKTSVDDTGGVIRFLADDSPNTDVVIVHILGISRTTIESNYSADDGNLRTNLLKKPAEQFLFPMLIATEIGTAESSNPNLQLFNRNIEKNFFIAENYKFELLEMYSLKTGELYKVFHIQEETIEKKLEAHGNAIYEVSKNNALLAYCRGNNSVSIYLMENTLEIATKLFSNLYKINTIDFVHDDEKLFLIGEEEKEKDDGSTELVIVILIWNLFSDYEDCVQTIRDTQNIIQTGKNVSKFTTDHYHRFSSASGFIVGVNEDTGEVFSIVDHPDLKFALEPSVSSELIPLEIQRDVSTPSPLNQIYHYIYKDGNFVDAKKEPKNTIIIGNAEPWVRFKKHPRTSAYLNDDKTLQVIIGLTTIQVWKKNESSKYRRRLEYIWTSGRDEGFDIQSFHIGNGEFSVKLSLPIAKEEYKIHWPRERSPLRDACKAIEYLNRQRGEPITPNKKQLYRDLARQTKNILKRFMNKHPDVWRMADVRYEIMQSLIRGQCVSLIKAILFNKDESPRGISSKLSNHLHYPRLYAWPLEPKESDLQVAISSSDYYVHELFYKPCFGAKEIKIDTSFISRGDLFEGRFKPVHSLYIKPGLPRKPATKQHDRKSQFIQKITSFFSYERVLEEVEEFEETLKEEKIGYFKGENREPLVPTTTTVRVVPLPDAFEDHTKIPLSRKILKLLFWPREYIVTKDVMCSPFLRVIGRDSSSALFSNPAMAAVIDYKWASARDYCLRHFAQFIVFALLFSIITGIMEDGMYLNSNVNFGLYLITQLIFFYLGYYLLVTEIVQLKHEGLVRYFTLYNFFDLISCVAPLCLIITSDLLAIANLGNSSSSKQAYSIFLAFITLFMWGEFVFIFGIGHAMFILLRDPTQIGLTPGGSSYSILNASDTSTETNNLYPDITISQSIDVNSVSDNYFSHFLEIC</sequence>
<reference evidence="1" key="1">
    <citation type="submission" date="2021-06" db="EMBL/GenBank/DDBJ databases">
        <authorList>
            <person name="Kallberg Y."/>
            <person name="Tangrot J."/>
            <person name="Rosling A."/>
        </authorList>
    </citation>
    <scope>NUCLEOTIDE SEQUENCE</scope>
    <source>
        <strain evidence="1">IL203A</strain>
    </source>
</reference>